<evidence type="ECO:0000256" key="2">
    <source>
        <dbReference type="ARBA" id="ARBA00011006"/>
    </source>
</evidence>
<comment type="caution">
    <text evidence="8">The sequence shown here is derived from an EMBL/GenBank/DDBJ whole genome shotgun (WGS) entry which is preliminary data.</text>
</comment>
<dbReference type="PANTHER" id="PTHR33884">
    <property type="entry name" value="UPF0410 PROTEIN YMGE"/>
    <property type="match status" value="1"/>
</dbReference>
<evidence type="ECO:0000313" key="8">
    <source>
        <dbReference type="EMBL" id="PAX06956.1"/>
    </source>
</evidence>
<dbReference type="RefSeq" id="WP_095998782.1">
    <property type="nucleotide sequence ID" value="NZ_NSLI01000004.1"/>
</dbReference>
<dbReference type="EMBL" id="NSLI01000004">
    <property type="protein sequence ID" value="PAX06956.1"/>
    <property type="molecule type" value="Genomic_DNA"/>
</dbReference>
<keyword evidence="3" id="KW-1003">Cell membrane</keyword>
<evidence type="ECO:0000256" key="4">
    <source>
        <dbReference type="ARBA" id="ARBA00022692"/>
    </source>
</evidence>
<reference evidence="9" key="1">
    <citation type="submission" date="2017-09" db="EMBL/GenBank/DDBJ databases">
        <authorList>
            <person name="Feng G."/>
            <person name="Zhu H."/>
        </authorList>
    </citation>
    <scope>NUCLEOTIDE SEQUENCE [LARGE SCALE GENOMIC DNA]</scope>
    <source>
        <strain evidence="9">1PNM-20</strain>
    </source>
</reference>
<dbReference type="OrthoDB" id="964123at2"/>
<comment type="similarity">
    <text evidence="2">Belongs to the UPF0410 family.</text>
</comment>
<evidence type="ECO:0000256" key="3">
    <source>
        <dbReference type="ARBA" id="ARBA00022475"/>
    </source>
</evidence>
<dbReference type="InterPro" id="IPR007341">
    <property type="entry name" value="Transgly_assoc"/>
</dbReference>
<dbReference type="Proteomes" id="UP000218151">
    <property type="component" value="Unassembled WGS sequence"/>
</dbReference>
<keyword evidence="9" id="KW-1185">Reference proteome</keyword>
<accession>A0A2A2SCH2</accession>
<gene>
    <name evidence="8" type="ORF">CKY28_12875</name>
</gene>
<keyword evidence="5 7" id="KW-1133">Transmembrane helix</keyword>
<feature type="transmembrane region" description="Helical" evidence="7">
    <location>
        <begin position="6"/>
        <end position="22"/>
    </location>
</feature>
<evidence type="ECO:0000256" key="6">
    <source>
        <dbReference type="ARBA" id="ARBA00023136"/>
    </source>
</evidence>
<proteinExistence type="inferred from homology"/>
<keyword evidence="6 7" id="KW-0472">Membrane</keyword>
<evidence type="ECO:0000256" key="5">
    <source>
        <dbReference type="ARBA" id="ARBA00022989"/>
    </source>
</evidence>
<dbReference type="AlphaFoldDB" id="A0A2A2SCH2"/>
<dbReference type="GO" id="GO:0005886">
    <property type="term" value="C:plasma membrane"/>
    <property type="evidence" value="ECO:0007669"/>
    <property type="project" value="UniProtKB-SubCell"/>
</dbReference>
<dbReference type="PANTHER" id="PTHR33884:SF3">
    <property type="entry name" value="UPF0410 PROTEIN YMGE"/>
    <property type="match status" value="1"/>
</dbReference>
<feature type="transmembrane region" description="Helical" evidence="7">
    <location>
        <begin position="63"/>
        <end position="83"/>
    </location>
</feature>
<sequence>MNLVILLVVGGIIGWVASLIMRTDAQQGVLLNVVVGIVGALLAGLIITPLIGGASITDGALNITSILISLLGAVVLLAIVNLVRRGRVR</sequence>
<protein>
    <submittedName>
        <fullName evidence="8">GlsB/YeaQ/YmgE family stress response membrane protein</fullName>
    </submittedName>
</protein>
<evidence type="ECO:0000256" key="7">
    <source>
        <dbReference type="SAM" id="Phobius"/>
    </source>
</evidence>
<feature type="transmembrane region" description="Helical" evidence="7">
    <location>
        <begin position="29"/>
        <end position="51"/>
    </location>
</feature>
<name>A0A2A2SCH2_9SPHN</name>
<comment type="subcellular location">
    <subcellularLocation>
        <location evidence="1">Cell membrane</location>
        <topology evidence="1">Multi-pass membrane protein</topology>
    </subcellularLocation>
</comment>
<dbReference type="Pfam" id="PF04226">
    <property type="entry name" value="Transgly_assoc"/>
    <property type="match status" value="1"/>
</dbReference>
<keyword evidence="4 7" id="KW-0812">Transmembrane</keyword>
<organism evidence="8 9">
    <name type="scientific">Sphingomonas lenta</name>
    <dbReference type="NCBI Taxonomy" id="1141887"/>
    <lineage>
        <taxon>Bacteria</taxon>
        <taxon>Pseudomonadati</taxon>
        <taxon>Pseudomonadota</taxon>
        <taxon>Alphaproteobacteria</taxon>
        <taxon>Sphingomonadales</taxon>
        <taxon>Sphingomonadaceae</taxon>
        <taxon>Sphingomonas</taxon>
    </lineage>
</organism>
<evidence type="ECO:0000256" key="1">
    <source>
        <dbReference type="ARBA" id="ARBA00004651"/>
    </source>
</evidence>
<evidence type="ECO:0000313" key="9">
    <source>
        <dbReference type="Proteomes" id="UP000218151"/>
    </source>
</evidence>